<dbReference type="InterPro" id="IPR013506">
    <property type="entry name" value="Topo_IIA_bsu_dom2"/>
</dbReference>
<feature type="binding site" evidence="11">
    <location>
        <position position="508"/>
    </location>
    <ligand>
        <name>Mg(2+)</name>
        <dbReference type="ChEBI" id="CHEBI:18420"/>
        <label>2</label>
    </ligand>
</feature>
<proteinExistence type="inferred from homology"/>
<dbReference type="SUPFAM" id="SSF56719">
    <property type="entry name" value="Type II DNA topoisomerase"/>
    <property type="match status" value="1"/>
</dbReference>
<keyword evidence="3 11" id="KW-0963">Cytoplasm</keyword>
<keyword evidence="10 11" id="KW-0413">Isomerase</keyword>
<keyword evidence="5 11" id="KW-0547">Nucleotide-binding</keyword>
<dbReference type="PANTHER" id="PTHR45866:SF1">
    <property type="entry name" value="DNA GYRASE SUBUNIT B, MITOCHONDRIAL"/>
    <property type="match status" value="1"/>
</dbReference>
<dbReference type="Pfam" id="PF02518">
    <property type="entry name" value="HATPase_c"/>
    <property type="match status" value="1"/>
</dbReference>
<evidence type="ECO:0000256" key="4">
    <source>
        <dbReference type="ARBA" id="ARBA00022723"/>
    </source>
</evidence>
<dbReference type="SMART" id="SM00387">
    <property type="entry name" value="HATPase_c"/>
    <property type="match status" value="1"/>
</dbReference>
<dbReference type="EC" id="5.6.2.2" evidence="11"/>
<protein>
    <recommendedName>
        <fullName evidence="11">DNA gyrase subunit B</fullName>
        <ecNumber evidence="11">5.6.2.2</ecNumber>
    </recommendedName>
</protein>
<evidence type="ECO:0000256" key="5">
    <source>
        <dbReference type="ARBA" id="ARBA00022741"/>
    </source>
</evidence>
<dbReference type="GO" id="GO:0046872">
    <property type="term" value="F:metal ion binding"/>
    <property type="evidence" value="ECO:0007669"/>
    <property type="project" value="UniProtKB-KW"/>
</dbReference>
<dbReference type="FunFam" id="3.40.50.670:FF:000007">
    <property type="entry name" value="DNA gyrase subunit B"/>
    <property type="match status" value="1"/>
</dbReference>
<dbReference type="InterPro" id="IPR006171">
    <property type="entry name" value="TOPRIM_dom"/>
</dbReference>
<dbReference type="GO" id="GO:0006261">
    <property type="term" value="P:DNA-templated DNA replication"/>
    <property type="evidence" value="ECO:0007669"/>
    <property type="project" value="UniProtKB-UniRule"/>
</dbReference>
<dbReference type="InterPro" id="IPR049353">
    <property type="entry name" value="GyrB_hook"/>
</dbReference>
<dbReference type="FunFam" id="3.40.50.670:FF:000004">
    <property type="entry name" value="DNA gyrase subunit B"/>
    <property type="match status" value="1"/>
</dbReference>
<dbReference type="Gene3D" id="3.40.50.670">
    <property type="match status" value="2"/>
</dbReference>
<evidence type="ECO:0000256" key="1">
    <source>
        <dbReference type="ARBA" id="ARBA00000185"/>
    </source>
</evidence>
<evidence type="ECO:0000256" key="8">
    <source>
        <dbReference type="ARBA" id="ARBA00023029"/>
    </source>
</evidence>
<dbReference type="NCBIfam" id="NF011501">
    <property type="entry name" value="PRK14939.1"/>
    <property type="match status" value="1"/>
</dbReference>
<dbReference type="CDD" id="cd00822">
    <property type="entry name" value="TopoII_Trans_DNA_gyrase"/>
    <property type="match status" value="1"/>
</dbReference>
<dbReference type="InterPro" id="IPR001241">
    <property type="entry name" value="Topo_IIA"/>
</dbReference>
<dbReference type="InterPro" id="IPR003594">
    <property type="entry name" value="HATPase_dom"/>
</dbReference>
<evidence type="ECO:0000256" key="2">
    <source>
        <dbReference type="ARBA" id="ARBA00010708"/>
    </source>
</evidence>
<dbReference type="CDD" id="cd16928">
    <property type="entry name" value="HATPase_GyrB-like"/>
    <property type="match status" value="1"/>
</dbReference>
<dbReference type="InterPro" id="IPR020568">
    <property type="entry name" value="Ribosomal_Su5_D2-typ_SF"/>
</dbReference>
<dbReference type="Pfam" id="PF01751">
    <property type="entry name" value="Toprim"/>
    <property type="match status" value="1"/>
</dbReference>
<evidence type="ECO:0000256" key="9">
    <source>
        <dbReference type="ARBA" id="ARBA00023125"/>
    </source>
</evidence>
<dbReference type="InterPro" id="IPR011557">
    <property type="entry name" value="GyrB"/>
</dbReference>
<dbReference type="InterPro" id="IPR036890">
    <property type="entry name" value="HATPase_C_sf"/>
</dbReference>
<dbReference type="KEGG" id="cfon:HZU75_05960"/>
<dbReference type="Gene3D" id="3.30.565.10">
    <property type="entry name" value="Histidine kinase-like ATPase, C-terminal domain"/>
    <property type="match status" value="1"/>
</dbReference>
<dbReference type="SUPFAM" id="SSF55874">
    <property type="entry name" value="ATPase domain of HSP90 chaperone/DNA topoisomerase II/histidine kinase"/>
    <property type="match status" value="1"/>
</dbReference>
<feature type="site" description="Interaction with DNA" evidence="11">
    <location>
        <position position="459"/>
    </location>
</feature>
<keyword evidence="6 11" id="KW-0067">ATP-binding</keyword>
<keyword evidence="7 11" id="KW-0460">Magnesium</keyword>
<evidence type="ECO:0000256" key="3">
    <source>
        <dbReference type="ARBA" id="ARBA00022490"/>
    </source>
</evidence>
<dbReference type="SMART" id="SM00433">
    <property type="entry name" value="TOP2c"/>
    <property type="match status" value="1"/>
</dbReference>
<reference evidence="13 14" key="1">
    <citation type="journal article" date="2016" name="Int. J. Syst. Evol. Microbiol.">
        <title>Chitinibacter fontanus sp. nov., isolated from a spring.</title>
        <authorList>
            <person name="Sheu S.Y."/>
            <person name="Li Y.S."/>
            <person name="Young C.C."/>
            <person name="Chen W.M."/>
        </authorList>
    </citation>
    <scope>NUCLEOTIDE SEQUENCE [LARGE SCALE GENOMIC DNA]</scope>
    <source>
        <strain evidence="13 14">STM-7</strain>
    </source>
</reference>
<dbReference type="GO" id="GO:0003918">
    <property type="term" value="F:DNA topoisomerase type II (double strand cut, ATP-hydrolyzing) activity"/>
    <property type="evidence" value="ECO:0007669"/>
    <property type="project" value="UniProtKB-UniRule"/>
</dbReference>
<comment type="subunit">
    <text evidence="11">Heterotetramer, composed of two GyrA and two GyrB chains. In the heterotetramer, GyrA contains the active site tyrosine that forms a transient covalent intermediate with DNA, while GyrB binds cofactors and catalyzes ATP hydrolysis.</text>
</comment>
<dbReference type="PRINTS" id="PR01159">
    <property type="entry name" value="DNAGYRASEB"/>
</dbReference>
<dbReference type="GO" id="GO:0005737">
    <property type="term" value="C:cytoplasm"/>
    <property type="evidence" value="ECO:0007669"/>
    <property type="project" value="UniProtKB-SubCell"/>
</dbReference>
<gene>
    <name evidence="11 13" type="primary">gyrB</name>
    <name evidence="13" type="ORF">HZU75_05960</name>
</gene>
<dbReference type="GO" id="GO:0006265">
    <property type="term" value="P:DNA topological change"/>
    <property type="evidence" value="ECO:0007669"/>
    <property type="project" value="UniProtKB-UniRule"/>
</dbReference>
<comment type="catalytic activity">
    <reaction evidence="1 11">
        <text>ATP-dependent breakage, passage and rejoining of double-stranded DNA.</text>
        <dbReference type="EC" id="5.6.2.2"/>
    </reaction>
</comment>
<dbReference type="RefSeq" id="WP_180308244.1">
    <property type="nucleotide sequence ID" value="NZ_CP058952.1"/>
</dbReference>
<evidence type="ECO:0000256" key="6">
    <source>
        <dbReference type="ARBA" id="ARBA00022840"/>
    </source>
</evidence>
<feature type="binding site" evidence="11">
    <location>
        <position position="434"/>
    </location>
    <ligand>
        <name>Mg(2+)</name>
        <dbReference type="ChEBI" id="CHEBI:18420"/>
        <label>1</label>
        <note>catalytic</note>
    </ligand>
</feature>
<dbReference type="HAMAP" id="MF_01898">
    <property type="entry name" value="GyrB"/>
    <property type="match status" value="1"/>
</dbReference>
<dbReference type="AlphaFoldDB" id="A0A7D5VA11"/>
<dbReference type="Gene3D" id="3.30.230.10">
    <property type="match status" value="1"/>
</dbReference>
<dbReference type="InterPro" id="IPR018522">
    <property type="entry name" value="TopoIIA_CS"/>
</dbReference>
<dbReference type="InterPro" id="IPR000565">
    <property type="entry name" value="Topo_IIA_B"/>
</dbReference>
<dbReference type="Pfam" id="PF00204">
    <property type="entry name" value="DNA_gyraseB"/>
    <property type="match status" value="1"/>
</dbReference>
<dbReference type="Proteomes" id="UP000510822">
    <property type="component" value="Chromosome"/>
</dbReference>
<dbReference type="FunFam" id="3.30.565.10:FF:000002">
    <property type="entry name" value="DNA gyrase subunit B"/>
    <property type="match status" value="1"/>
</dbReference>
<dbReference type="PROSITE" id="PS50880">
    <property type="entry name" value="TOPRIM"/>
    <property type="match status" value="1"/>
</dbReference>
<evidence type="ECO:0000259" key="12">
    <source>
        <dbReference type="PROSITE" id="PS50880"/>
    </source>
</evidence>
<dbReference type="GO" id="GO:0005694">
    <property type="term" value="C:chromosome"/>
    <property type="evidence" value="ECO:0007669"/>
    <property type="project" value="InterPro"/>
</dbReference>
<evidence type="ECO:0000313" key="14">
    <source>
        <dbReference type="Proteomes" id="UP000510822"/>
    </source>
</evidence>
<dbReference type="GO" id="GO:0005524">
    <property type="term" value="F:ATP binding"/>
    <property type="evidence" value="ECO:0007669"/>
    <property type="project" value="UniProtKB-UniRule"/>
</dbReference>
<feature type="site" description="Interaction with DNA" evidence="11">
    <location>
        <position position="462"/>
    </location>
</feature>
<feature type="binding site" evidence="11">
    <location>
        <position position="508"/>
    </location>
    <ligand>
        <name>Mg(2+)</name>
        <dbReference type="ChEBI" id="CHEBI:18420"/>
        <label>1</label>
        <note>catalytic</note>
    </ligand>
</feature>
<evidence type="ECO:0000256" key="10">
    <source>
        <dbReference type="ARBA" id="ARBA00023235"/>
    </source>
</evidence>
<feature type="binding site" evidence="11">
    <location>
        <position position="510"/>
    </location>
    <ligand>
        <name>Mg(2+)</name>
        <dbReference type="ChEBI" id="CHEBI:18420"/>
        <label>2</label>
    </ligand>
</feature>
<comment type="cofactor">
    <cofactor evidence="11">
        <name>Mg(2+)</name>
        <dbReference type="ChEBI" id="CHEBI:18420"/>
    </cofactor>
    <cofactor evidence="11">
        <name>Mn(2+)</name>
        <dbReference type="ChEBI" id="CHEBI:29035"/>
    </cofactor>
    <cofactor evidence="11">
        <name>Ca(2+)</name>
        <dbReference type="ChEBI" id="CHEBI:29108"/>
    </cofactor>
    <text evidence="11">Binds two Mg(2+) per subunit. The magnesium ions form salt bridges with both the protein and the DNA. Can also accept other divalent metal cations, such as Mn(2+) or Ca(2+).</text>
</comment>
<dbReference type="SUPFAM" id="SSF54211">
    <property type="entry name" value="Ribosomal protein S5 domain 2-like"/>
    <property type="match status" value="1"/>
</dbReference>
<evidence type="ECO:0000256" key="11">
    <source>
        <dbReference type="HAMAP-Rule" id="MF_01898"/>
    </source>
</evidence>
<dbReference type="PRINTS" id="PR00418">
    <property type="entry name" value="TPI2FAMILY"/>
</dbReference>
<dbReference type="InterPro" id="IPR002288">
    <property type="entry name" value="DNA_gyrase_B_C"/>
</dbReference>
<keyword evidence="14" id="KW-1185">Reference proteome</keyword>
<comment type="miscellaneous">
    <text evidence="11">Few gyrases are as efficient as E.coli at forming negative supercoils. Not all organisms have 2 type II topoisomerases; in organisms with a single type II topoisomerase this enzyme also has to decatenate newly replicated chromosomes.</text>
</comment>
<dbReference type="NCBIfam" id="NF004189">
    <property type="entry name" value="PRK05644.1"/>
    <property type="match status" value="1"/>
</dbReference>
<dbReference type="InterPro" id="IPR014721">
    <property type="entry name" value="Ribsml_uS5_D2-typ_fold_subgr"/>
</dbReference>
<name>A0A7D5VA11_9NEIS</name>
<dbReference type="InterPro" id="IPR034160">
    <property type="entry name" value="TOPRIM_GyrB"/>
</dbReference>
<dbReference type="Pfam" id="PF00986">
    <property type="entry name" value="DNA_gyraseB_C"/>
    <property type="match status" value="1"/>
</dbReference>
<dbReference type="PANTHER" id="PTHR45866">
    <property type="entry name" value="DNA GYRASE/TOPOISOMERASE SUBUNIT B"/>
    <property type="match status" value="1"/>
</dbReference>
<feature type="domain" description="Toprim" evidence="12">
    <location>
        <begin position="428"/>
        <end position="543"/>
    </location>
</feature>
<evidence type="ECO:0000313" key="13">
    <source>
        <dbReference type="EMBL" id="QLI81113.1"/>
    </source>
</evidence>
<keyword evidence="8 11" id="KW-0799">Topoisomerase</keyword>
<dbReference type="InterPro" id="IPR013759">
    <property type="entry name" value="Topo_IIA_B_C"/>
</dbReference>
<keyword evidence="4 11" id="KW-0479">Metal-binding</keyword>
<dbReference type="InterPro" id="IPR041423">
    <property type="entry name" value="GyrB_insert"/>
</dbReference>
<comment type="subcellular location">
    <subcellularLocation>
        <location evidence="11">Cytoplasm</location>
    </subcellularLocation>
</comment>
<comment type="function">
    <text evidence="11">A type II topoisomerase that negatively supercoils closed circular double-stranded (ds) DNA in an ATP-dependent manner to modulate DNA topology and maintain chromosomes in an underwound state. Negative supercoiling favors strand separation, and DNA replication, transcription, recombination and repair, all of which involve strand separation. Also able to catalyze the interconversion of other topological isomers of dsDNA rings, including catenanes and knotted rings. Type II topoisomerases break and join 2 DNA strands simultaneously in an ATP-dependent manner.</text>
</comment>
<dbReference type="InterPro" id="IPR013760">
    <property type="entry name" value="Topo_IIA-like_dom_sf"/>
</dbReference>
<dbReference type="Pfam" id="PF18053">
    <property type="entry name" value="GyrB_insert"/>
    <property type="match status" value="1"/>
</dbReference>
<dbReference type="NCBIfam" id="TIGR01059">
    <property type="entry name" value="gyrB"/>
    <property type="match status" value="1"/>
</dbReference>
<dbReference type="EMBL" id="CP058952">
    <property type="protein sequence ID" value="QLI81113.1"/>
    <property type="molecule type" value="Genomic_DNA"/>
</dbReference>
<dbReference type="Pfam" id="PF21249">
    <property type="entry name" value="GyrB_hook"/>
    <property type="match status" value="1"/>
</dbReference>
<dbReference type="PROSITE" id="PS00177">
    <property type="entry name" value="TOPOISOMERASE_II"/>
    <property type="match status" value="1"/>
</dbReference>
<dbReference type="CDD" id="cd03366">
    <property type="entry name" value="TOPRIM_TopoIIA_GyrB"/>
    <property type="match status" value="1"/>
</dbReference>
<dbReference type="FunFam" id="3.30.230.10:FF:000005">
    <property type="entry name" value="DNA gyrase subunit B"/>
    <property type="match status" value="1"/>
</dbReference>
<accession>A0A7D5VA11</accession>
<evidence type="ECO:0000256" key="7">
    <source>
        <dbReference type="ARBA" id="ARBA00022842"/>
    </source>
</evidence>
<dbReference type="GO" id="GO:0003677">
    <property type="term" value="F:DNA binding"/>
    <property type="evidence" value="ECO:0007669"/>
    <property type="project" value="UniProtKB-KW"/>
</dbReference>
<comment type="similarity">
    <text evidence="2 11">Belongs to the type II topoisomerase GyrB family.</text>
</comment>
<keyword evidence="9" id="KW-0238">DNA-binding</keyword>
<sequence>MSENNLPEVPSPEYGADSIRILKGLEAVRKRPGMYIGDTGDGTGLHHMVFEVLDNAIDEALAGHCDTIKVIIHADNSISVEDNGRGIPTAIKEDDEFKRSAAEIVMTELHAGGKFDQNSYKVSGGLHGVGVSVVNALSDWLRLTIRRDGKVHSMEFRQGEAVSPLKVIGETDRRGTEVHFFASVETFGLIEFHFEILAKRIRELSFLNNGVNIQLIDRRHGKEENFNYTGGVRGFVEYVNRNKTVLHPHIFYAIGEKDGMTVEVSMQWNDSYQESVQCFTNNIPQRDGGTHMTALRQVMTRTLNQYIDSHDFAKKAKVETGGDDMREGLTCVLSVKLPDPKFSSQTKDKLVSGEIAPVVNEVVSQALADFLLENPTDAKIICGKIVDAARAREAARKAREITRRKGVLDGLGLPGKLADCQEKNPELSELYLVEGDSAGGSAKQGRDRKFQAILPLKGKILNVERARFDRMLASQEVGTLITALGCGIGKDDFNIEKLRYHRIIIMTDADVDGSHIRTLLLTFFYRQLPELVERGYIYIAQPPLFKVKQGKRETYLKDEQELKQYLLRAAMDGSELLPNGADQAGIAGDALETLAKQYFVTEAVIERESRFIDPMILNSMLTMLPLSLDSEAAAQDSADRLAAAVKHPAFTFTVEPMEAGFQIRIARHLHGVTTMQYIDNDFILSGDYAQIKKMAEMLLGLIGEKAVIRRGDHTQPVRNFKEALDWLLAEVRRNMSIQRYKGLGEMNPEQLWETTMDVTVRRLLKVNIGDAIAADEVFTTLMGDQVEPRRHFIEQNALVARNLDV</sequence>
<organism evidence="13 14">
    <name type="scientific">Chitinibacter fontanus</name>
    <dbReference type="NCBI Taxonomy" id="1737446"/>
    <lineage>
        <taxon>Bacteria</taxon>
        <taxon>Pseudomonadati</taxon>
        <taxon>Pseudomonadota</taxon>
        <taxon>Betaproteobacteria</taxon>
        <taxon>Neisseriales</taxon>
        <taxon>Chitinibacteraceae</taxon>
        <taxon>Chitinibacter</taxon>
    </lineage>
</organism>